<proteinExistence type="predicted"/>
<accession>A0A9X1ZAG9</accession>
<dbReference type="EMBL" id="JAKILB010000002">
    <property type="protein sequence ID" value="MCL1137936.1"/>
    <property type="molecule type" value="Genomic_DNA"/>
</dbReference>
<dbReference type="Proteomes" id="UP001139293">
    <property type="component" value="Unassembled WGS sequence"/>
</dbReference>
<evidence type="ECO:0000256" key="1">
    <source>
        <dbReference type="SAM" id="SignalP"/>
    </source>
</evidence>
<protein>
    <submittedName>
        <fullName evidence="2">Uncharacterized protein</fullName>
    </submittedName>
</protein>
<feature type="signal peptide" evidence="1">
    <location>
        <begin position="1"/>
        <end position="19"/>
    </location>
</feature>
<sequence length="124" mass="13536">MVFSIMVLFCLAQNSGVFSALQQVSLLANGQTKAITYDSVDAAATASLTQSGGSAAKSSEFKKCELSEKSLRVCLDEPPIMPLLVLLFIFPLIPLASRQLQRALDVPVLPKPRRIHLSLCRFQE</sequence>
<feature type="chain" id="PRO_5040885988" evidence="1">
    <location>
        <begin position="20"/>
        <end position="124"/>
    </location>
</feature>
<reference evidence="2" key="1">
    <citation type="submission" date="2022-01" db="EMBL/GenBank/DDBJ databases">
        <title>Whole genome-based taxonomy of the Shewanellaceae.</title>
        <authorList>
            <person name="Martin-Rodriguez A.J."/>
        </authorList>
    </citation>
    <scope>NUCLEOTIDE SEQUENCE</scope>
    <source>
        <strain evidence="2">KCTC 23973</strain>
    </source>
</reference>
<name>A0A9X1ZAG9_9GAMM</name>
<dbReference type="AlphaFoldDB" id="A0A9X1ZAG9"/>
<keyword evidence="1" id="KW-0732">Signal</keyword>
<evidence type="ECO:0000313" key="2">
    <source>
        <dbReference type="EMBL" id="MCL1137936.1"/>
    </source>
</evidence>
<organism evidence="2 3">
    <name type="scientific">Shewanella pneumatophori</name>
    <dbReference type="NCBI Taxonomy" id="314092"/>
    <lineage>
        <taxon>Bacteria</taxon>
        <taxon>Pseudomonadati</taxon>
        <taxon>Pseudomonadota</taxon>
        <taxon>Gammaproteobacteria</taxon>
        <taxon>Alteromonadales</taxon>
        <taxon>Shewanellaceae</taxon>
        <taxon>Shewanella</taxon>
    </lineage>
</organism>
<dbReference type="RefSeq" id="WP_248949043.1">
    <property type="nucleotide sequence ID" value="NZ_JAKILB010000002.1"/>
</dbReference>
<keyword evidence="3" id="KW-1185">Reference proteome</keyword>
<gene>
    <name evidence="2" type="ORF">L2740_05160</name>
</gene>
<evidence type="ECO:0000313" key="3">
    <source>
        <dbReference type="Proteomes" id="UP001139293"/>
    </source>
</evidence>
<comment type="caution">
    <text evidence="2">The sequence shown here is derived from an EMBL/GenBank/DDBJ whole genome shotgun (WGS) entry which is preliminary data.</text>
</comment>